<dbReference type="GeneTree" id="ENSGT01120000271815"/>
<evidence type="ECO:0000313" key="2">
    <source>
        <dbReference type="Ensembl" id="ENSMFAP00000055814.1"/>
    </source>
</evidence>
<organism evidence="2 3">
    <name type="scientific">Macaca fascicularis</name>
    <name type="common">Crab-eating macaque</name>
    <name type="synonym">Cynomolgus monkey</name>
    <dbReference type="NCBI Taxonomy" id="9541"/>
    <lineage>
        <taxon>Eukaryota</taxon>
        <taxon>Metazoa</taxon>
        <taxon>Chordata</taxon>
        <taxon>Craniata</taxon>
        <taxon>Vertebrata</taxon>
        <taxon>Euteleostomi</taxon>
        <taxon>Mammalia</taxon>
        <taxon>Eutheria</taxon>
        <taxon>Euarchontoglires</taxon>
        <taxon>Primates</taxon>
        <taxon>Haplorrhini</taxon>
        <taxon>Catarrhini</taxon>
        <taxon>Cercopithecidae</taxon>
        <taxon>Cercopithecinae</taxon>
        <taxon>Macaca</taxon>
    </lineage>
</organism>
<dbReference type="PANTHER" id="PTHR12138">
    <property type="entry name" value="PRIMATE-EXPANDED PROTEIN FAMILY"/>
    <property type="match status" value="1"/>
</dbReference>
<dbReference type="AlphaFoldDB" id="A0A7N9D159"/>
<keyword evidence="1" id="KW-0812">Transmembrane</keyword>
<reference evidence="2" key="2">
    <citation type="submission" date="2025-08" db="UniProtKB">
        <authorList>
            <consortium name="Ensembl"/>
        </authorList>
    </citation>
    <scope>IDENTIFICATION</scope>
</reference>
<evidence type="ECO:0000313" key="3">
    <source>
        <dbReference type="Proteomes" id="UP000233100"/>
    </source>
</evidence>
<reference evidence="2" key="3">
    <citation type="submission" date="2025-09" db="UniProtKB">
        <authorList>
            <consortium name="Ensembl"/>
        </authorList>
    </citation>
    <scope>IDENTIFICATION</scope>
</reference>
<sequence length="83" mass="8729">MAHGSLNLPGSSHLPTSASQVAVTIGMCYHSWLIFVVFVESGFYHITQDGLEVPGSSNLPASASQSARITGVRSLVARSSRPT</sequence>
<keyword evidence="1" id="KW-1133">Transmembrane helix</keyword>
<dbReference type="PANTHER" id="PTHR12138:SF154">
    <property type="entry name" value="PROTEIN-SERINE_THREONINE PHOSPHATASE"/>
    <property type="match status" value="1"/>
</dbReference>
<keyword evidence="1" id="KW-0472">Membrane</keyword>
<dbReference type="Proteomes" id="UP000233100">
    <property type="component" value="Chromosome 16"/>
</dbReference>
<feature type="transmembrane region" description="Helical" evidence="1">
    <location>
        <begin position="20"/>
        <end position="39"/>
    </location>
</feature>
<proteinExistence type="predicted"/>
<protein>
    <submittedName>
        <fullName evidence="2">Uncharacterized protein</fullName>
    </submittedName>
</protein>
<keyword evidence="3" id="KW-1185">Reference proteome</keyword>
<evidence type="ECO:0000256" key="1">
    <source>
        <dbReference type="SAM" id="Phobius"/>
    </source>
</evidence>
<reference evidence="2 3" key="1">
    <citation type="submission" date="2013-03" db="EMBL/GenBank/DDBJ databases">
        <authorList>
            <person name="Warren W."/>
            <person name="Wilson R.K."/>
        </authorList>
    </citation>
    <scope>NUCLEOTIDE SEQUENCE</scope>
</reference>
<dbReference type="Ensembl" id="ENSMFAT00000079034.1">
    <property type="protein sequence ID" value="ENSMFAP00000055814.1"/>
    <property type="gene ID" value="ENSMFAG00000051627.1"/>
</dbReference>
<accession>A0A7N9D159</accession>
<dbReference type="PRINTS" id="PR02045">
    <property type="entry name" value="F138DOMAIN"/>
</dbReference>
<name>A0A7N9D159_MACFA</name>